<dbReference type="AlphaFoldDB" id="A0AAU9E2G4"/>
<dbReference type="PROSITE" id="PS51482">
    <property type="entry name" value="DEGV"/>
    <property type="match status" value="1"/>
</dbReference>
<dbReference type="Pfam" id="PF02645">
    <property type="entry name" value="DegV"/>
    <property type="match status" value="1"/>
</dbReference>
<dbReference type="Proteomes" id="UP001321786">
    <property type="component" value="Chromosome"/>
</dbReference>
<evidence type="ECO:0000313" key="2">
    <source>
        <dbReference type="EMBL" id="BEP28719.1"/>
    </source>
</evidence>
<dbReference type="KEGG" id="hprf:HLPR_10500"/>
<name>A0AAU9E2G4_9FIRM</name>
<dbReference type="Gene3D" id="3.40.50.10170">
    <property type="match status" value="1"/>
</dbReference>
<keyword evidence="1" id="KW-0446">Lipid-binding</keyword>
<dbReference type="RefSeq" id="WP_338537025.1">
    <property type="nucleotide sequence ID" value="NZ_AP028654.1"/>
</dbReference>
<keyword evidence="3" id="KW-1185">Reference proteome</keyword>
<sequence length="279" mass="31501">MSIRIITDSVSDIPKSISNELNIRVVPLSVNFEDKVYKDGVDINNEEFFNKLISSKKLPRTSQVTPGEFINVFKEELLEHEFLIVILMSSKLSGTYNAAIKAKEYINSDKIVIIDSKAISFGYGMIVIEAARMVINGKLEVEVIDKIKYMVRNMQYFFVVDTLEYLLKGGRLSKTEAVIGKILNVKPIITIVDGQLKAIDKVRGRKKAFKWIFNWIDQNKIDLSDKQIGIYHATSKENLNILRSAIEKNYTFKEIIESEVGSVVGTHAGPGCLAISFLK</sequence>
<accession>A0AAU9E2G4</accession>
<protein>
    <submittedName>
        <fullName evidence="2">DegV family protein</fullName>
    </submittedName>
</protein>
<dbReference type="InterPro" id="IPR050270">
    <property type="entry name" value="DegV_domain_contain"/>
</dbReference>
<organism evidence="2 3">
    <name type="scientific">Helicovermis profundi</name>
    <dbReference type="NCBI Taxonomy" id="3065157"/>
    <lineage>
        <taxon>Bacteria</taxon>
        <taxon>Bacillati</taxon>
        <taxon>Bacillota</taxon>
        <taxon>Clostridia</taxon>
        <taxon>Helicovermis</taxon>
    </lineage>
</organism>
<evidence type="ECO:0000256" key="1">
    <source>
        <dbReference type="ARBA" id="ARBA00023121"/>
    </source>
</evidence>
<proteinExistence type="predicted"/>
<reference evidence="2 3" key="1">
    <citation type="submission" date="2023-08" db="EMBL/GenBank/DDBJ databases">
        <title>Helicovermis profunda gen. nov., sp. nov., a novel mesophilic, fermentative bacterium within the Bacillota from a deep-sea hydrothermal vent chimney.</title>
        <authorList>
            <person name="Miyazaki U."/>
            <person name="Mizutani D."/>
            <person name="Hashimoto Y."/>
            <person name="Tame A."/>
            <person name="Sawayama S."/>
            <person name="Miyazaki J."/>
            <person name="Takai K."/>
            <person name="Nakagawa S."/>
        </authorList>
    </citation>
    <scope>NUCLEOTIDE SEQUENCE [LARGE SCALE GENOMIC DNA]</scope>
    <source>
        <strain evidence="2 3">S502</strain>
    </source>
</reference>
<dbReference type="PANTHER" id="PTHR33434:SF2">
    <property type="entry name" value="FATTY ACID-BINDING PROTEIN TM_1468"/>
    <property type="match status" value="1"/>
</dbReference>
<dbReference type="InterPro" id="IPR043168">
    <property type="entry name" value="DegV_C"/>
</dbReference>
<dbReference type="PANTHER" id="PTHR33434">
    <property type="entry name" value="DEGV DOMAIN-CONTAINING PROTEIN DR_1986-RELATED"/>
    <property type="match status" value="1"/>
</dbReference>
<dbReference type="Gene3D" id="3.30.1180.10">
    <property type="match status" value="1"/>
</dbReference>
<dbReference type="EMBL" id="AP028654">
    <property type="protein sequence ID" value="BEP28719.1"/>
    <property type="molecule type" value="Genomic_DNA"/>
</dbReference>
<dbReference type="NCBIfam" id="TIGR00762">
    <property type="entry name" value="DegV"/>
    <property type="match status" value="1"/>
</dbReference>
<dbReference type="SUPFAM" id="SSF82549">
    <property type="entry name" value="DAK1/DegV-like"/>
    <property type="match status" value="1"/>
</dbReference>
<dbReference type="InterPro" id="IPR003797">
    <property type="entry name" value="DegV"/>
</dbReference>
<dbReference type="GO" id="GO:0008289">
    <property type="term" value="F:lipid binding"/>
    <property type="evidence" value="ECO:0007669"/>
    <property type="project" value="UniProtKB-KW"/>
</dbReference>
<gene>
    <name evidence="2" type="ORF">HLPR_10500</name>
</gene>
<evidence type="ECO:0000313" key="3">
    <source>
        <dbReference type="Proteomes" id="UP001321786"/>
    </source>
</evidence>